<dbReference type="OrthoDB" id="434003at2759"/>
<evidence type="ECO:0000313" key="1">
    <source>
        <dbReference type="EMBL" id="CAE7853716.1"/>
    </source>
</evidence>
<evidence type="ECO:0000313" key="2">
    <source>
        <dbReference type="Proteomes" id="UP000601435"/>
    </source>
</evidence>
<gene>
    <name evidence="1" type="ORF">SNEC2469_LOCUS26666</name>
</gene>
<reference evidence="1" key="1">
    <citation type="submission" date="2021-02" db="EMBL/GenBank/DDBJ databases">
        <authorList>
            <person name="Dougan E. K."/>
            <person name="Rhodes N."/>
            <person name="Thang M."/>
            <person name="Chan C."/>
        </authorList>
    </citation>
    <scope>NUCLEOTIDE SEQUENCE</scope>
</reference>
<comment type="caution">
    <text evidence="1">The sequence shown here is derived from an EMBL/GenBank/DDBJ whole genome shotgun (WGS) entry which is preliminary data.</text>
</comment>
<proteinExistence type="predicted"/>
<feature type="non-terminal residue" evidence="1">
    <location>
        <position position="940"/>
    </location>
</feature>
<dbReference type="Proteomes" id="UP000601435">
    <property type="component" value="Unassembled WGS sequence"/>
</dbReference>
<sequence length="940" mass="107674">MPKSQGICFDDIYLTSTWDVRPKSEARDCYVRFDYPYFYENMVISDPSINVDTFKEKLRVFLTSLYYKNEHAFQAKLCFLCAAFQGSCTGKMLFQVGRGGDGKGMEAVLDAALFGSMSSASLDCGVFLDRMEFRKSAELVWNKSNVRIQEMDSKVRFLSDIWKRFVVDEEIDCRVNYGFTTKRRFGMSMKIQEVNYENVPVIEESKDINKACEQLRRRVVCIRMGNATYTPNPQDVDHEKGIYLLLPQDELTSFLRHPVTAALYLREWCLPFFQENSVTDCLNMLHDLKSIDDRLDMDTQWLAAKLSGRDLVPPGNDRLFLNANDEIVELVHAATPQKPTIKEYLLHKIEELPGCISSSRGRTTKLQTFVGAVDHSSLKLFKQLDHNSFEKLQINWAKLKQSMNRCGGFESFGNWTEWTCPFDLKFVMQSWDGNAFRDYTAFYRQHCTARGNTDAVLRPVADTVQESVELEKLRLYAAQGNDRRQELLEAYTHRHDTMGCLDADGQSVIEVEYYTQPSYGRLLARGIAGQKLTKEARAVAFHHCTEIHAACCHPRLLQQKLIDLDVWSDTKYVMLSRFIKNYKSWRQCVADYMDITVEDAKVELIRLFYGGKPSCDIPFLVKLCAEIQDAAQAIVQHESSRRWQQLYSERRNPEFSRLSGILSMDEASMLASVSSLLGGSMCVLLFDGAYIRCRDLRDDISLFHALETDDSRVGTQIRRWGPLHIQSVPRLLVRRSLVEFYRTEHVEDFGNCLLTALYYMEEECDLGELSETELQDGISARDFNLSSMHLSQRDDGVEGTQFQDVLEEIDGTTAFLLTLTTSSDPLDMPPGSAYDVRGRGPSTDEDDVLFVSTPVQTCVECGAPLAPAHAVSGRLYTLQGIKPVEVTTKRCSRKSCRVHHHYNYRKVHGQKYHSLSLQDLEYVFVNSKVGFDRIFLEYHD</sequence>
<organism evidence="1 2">
    <name type="scientific">Symbiodinium necroappetens</name>
    <dbReference type="NCBI Taxonomy" id="1628268"/>
    <lineage>
        <taxon>Eukaryota</taxon>
        <taxon>Sar</taxon>
        <taxon>Alveolata</taxon>
        <taxon>Dinophyceae</taxon>
        <taxon>Suessiales</taxon>
        <taxon>Symbiodiniaceae</taxon>
        <taxon>Symbiodinium</taxon>
    </lineage>
</organism>
<accession>A0A813A407</accession>
<name>A0A813A407_9DINO</name>
<protein>
    <submittedName>
        <fullName evidence="1">Uncharacterized protein</fullName>
    </submittedName>
</protein>
<dbReference type="EMBL" id="CAJNJA010054702">
    <property type="protein sequence ID" value="CAE7853716.1"/>
    <property type="molecule type" value="Genomic_DNA"/>
</dbReference>
<keyword evidence="2" id="KW-1185">Reference proteome</keyword>
<dbReference type="AlphaFoldDB" id="A0A813A407"/>